<organism evidence="4 5">
    <name type="scientific">Equus przewalskii</name>
    <name type="common">Przewalski's horse</name>
    <name type="synonym">Equus caballus przewalskii</name>
    <dbReference type="NCBI Taxonomy" id="9798"/>
    <lineage>
        <taxon>Eukaryota</taxon>
        <taxon>Metazoa</taxon>
        <taxon>Chordata</taxon>
        <taxon>Craniata</taxon>
        <taxon>Vertebrata</taxon>
        <taxon>Euteleostomi</taxon>
        <taxon>Mammalia</taxon>
        <taxon>Eutheria</taxon>
        <taxon>Laurasiatheria</taxon>
        <taxon>Perissodactyla</taxon>
        <taxon>Equidae</taxon>
        <taxon>Equus</taxon>
    </lineage>
</organism>
<gene>
    <name evidence="5" type="primary">LOC103545482</name>
</gene>
<reference evidence="5" key="1">
    <citation type="submission" date="2025-08" db="UniProtKB">
        <authorList>
            <consortium name="RefSeq"/>
        </authorList>
    </citation>
    <scope>IDENTIFICATION</scope>
    <source>
        <tissue evidence="5">Blood</tissue>
    </source>
</reference>
<dbReference type="SMART" id="SM00147">
    <property type="entry name" value="RasGEF"/>
    <property type="match status" value="1"/>
</dbReference>
<keyword evidence="1 2" id="KW-0344">Guanine-nucleotide releasing factor</keyword>
<sequence length="255" mass="28179">MTAQDRARVVELWIQVSKECQGLRNFASLRAIISALQSCMIHRLKKTWGHVSSNRTLHPTETTTVENTSAEELQEWRPRKSSQKFYKIVHQGPAGEQEAAHGGSDLFVGDPGDGSLDSPGEAAVAVLPQALSASCPSSQKFKVIKRIQLLQEAANECHLQPEEHFGACFQAMEPLREEESYSLSCQLEPPNLKVSKMRGFFRNKKNQPSSRLGLTAMPLARSHHTLDATTSSASSGAGTWLGPWWCTRPALPTRM</sequence>
<evidence type="ECO:0000313" key="4">
    <source>
        <dbReference type="Proteomes" id="UP001652662"/>
    </source>
</evidence>
<dbReference type="Pfam" id="PF00617">
    <property type="entry name" value="RasGEF"/>
    <property type="match status" value="1"/>
</dbReference>
<protein>
    <submittedName>
        <fullName evidence="5">Ral guanine nucleotide dissociation stimulator-like isoform X1</fullName>
    </submittedName>
</protein>
<proteinExistence type="predicted"/>
<dbReference type="PANTHER" id="PTHR23113">
    <property type="entry name" value="GUANINE NUCLEOTIDE EXCHANGE FACTOR"/>
    <property type="match status" value="1"/>
</dbReference>
<dbReference type="GeneID" id="103545482"/>
<dbReference type="InterPro" id="IPR008937">
    <property type="entry name" value="Ras-like_GEF"/>
</dbReference>
<dbReference type="PROSITE" id="PS50009">
    <property type="entry name" value="RASGEF_CAT"/>
    <property type="match status" value="1"/>
</dbReference>
<evidence type="ECO:0000256" key="1">
    <source>
        <dbReference type="ARBA" id="ARBA00022658"/>
    </source>
</evidence>
<feature type="domain" description="Ras-GEF" evidence="3">
    <location>
        <begin position="1"/>
        <end position="190"/>
    </location>
</feature>
<accession>A0ABM4NDE0</accession>
<keyword evidence="4" id="KW-1185">Reference proteome</keyword>
<evidence type="ECO:0000259" key="3">
    <source>
        <dbReference type="PROSITE" id="PS50009"/>
    </source>
</evidence>
<dbReference type="InterPro" id="IPR023578">
    <property type="entry name" value="Ras_GEF_dom_sf"/>
</dbReference>
<dbReference type="InterPro" id="IPR036964">
    <property type="entry name" value="RASGEF_cat_dom_sf"/>
</dbReference>
<dbReference type="SUPFAM" id="SSF48366">
    <property type="entry name" value="Ras GEF"/>
    <property type="match status" value="2"/>
</dbReference>
<dbReference type="PANTHER" id="PTHR23113:SF35">
    <property type="entry name" value="RAL GUANINE NUCLEOTIDE DISSOCIATION STIMULATOR"/>
    <property type="match status" value="1"/>
</dbReference>
<evidence type="ECO:0000256" key="2">
    <source>
        <dbReference type="PROSITE-ProRule" id="PRU00168"/>
    </source>
</evidence>
<name>A0ABM4NDE0_EQUPR</name>
<dbReference type="Proteomes" id="UP001652662">
    <property type="component" value="Unplaced"/>
</dbReference>
<evidence type="ECO:0000313" key="5">
    <source>
        <dbReference type="RefSeq" id="XP_070462959.1"/>
    </source>
</evidence>
<dbReference type="RefSeq" id="XP_070462959.1">
    <property type="nucleotide sequence ID" value="XM_070606858.1"/>
</dbReference>
<dbReference type="InterPro" id="IPR001895">
    <property type="entry name" value="RASGEF_cat_dom"/>
</dbReference>
<dbReference type="Gene3D" id="1.10.840.10">
    <property type="entry name" value="Ras guanine-nucleotide exchange factors catalytic domain"/>
    <property type="match status" value="2"/>
</dbReference>